<feature type="compositionally biased region" description="Low complexity" evidence="1">
    <location>
        <begin position="447"/>
        <end position="473"/>
    </location>
</feature>
<accession>A0ABQ8UBM4</accession>
<evidence type="ECO:0000256" key="1">
    <source>
        <dbReference type="SAM" id="MobiDB-lite"/>
    </source>
</evidence>
<comment type="caution">
    <text evidence="2">The sequence shown here is derived from an EMBL/GenBank/DDBJ whole genome shotgun (WGS) entry which is preliminary data.</text>
</comment>
<keyword evidence="3" id="KW-1185">Reference proteome</keyword>
<feature type="compositionally biased region" description="Acidic residues" evidence="1">
    <location>
        <begin position="185"/>
        <end position="196"/>
    </location>
</feature>
<dbReference type="EMBL" id="JAPMOS010000063">
    <property type="protein sequence ID" value="KAJ4456688.1"/>
    <property type="molecule type" value="Genomic_DNA"/>
</dbReference>
<feature type="region of interest" description="Disordered" evidence="1">
    <location>
        <begin position="367"/>
        <end position="390"/>
    </location>
</feature>
<dbReference type="Proteomes" id="UP001141327">
    <property type="component" value="Unassembled WGS sequence"/>
</dbReference>
<organism evidence="2 3">
    <name type="scientific">Paratrimastix pyriformis</name>
    <dbReference type="NCBI Taxonomy" id="342808"/>
    <lineage>
        <taxon>Eukaryota</taxon>
        <taxon>Metamonada</taxon>
        <taxon>Preaxostyla</taxon>
        <taxon>Paratrimastigidae</taxon>
        <taxon>Paratrimastix</taxon>
    </lineage>
</organism>
<name>A0ABQ8UBM4_9EUKA</name>
<gene>
    <name evidence="2" type="ORF">PAPYR_7992</name>
</gene>
<evidence type="ECO:0000313" key="2">
    <source>
        <dbReference type="EMBL" id="KAJ4456688.1"/>
    </source>
</evidence>
<feature type="compositionally biased region" description="Low complexity" evidence="1">
    <location>
        <begin position="219"/>
        <end position="251"/>
    </location>
</feature>
<feature type="region of interest" description="Disordered" evidence="1">
    <location>
        <begin position="127"/>
        <end position="275"/>
    </location>
</feature>
<evidence type="ECO:0000313" key="3">
    <source>
        <dbReference type="Proteomes" id="UP001141327"/>
    </source>
</evidence>
<feature type="region of interest" description="Disordered" evidence="1">
    <location>
        <begin position="524"/>
        <end position="546"/>
    </location>
</feature>
<reference evidence="2" key="1">
    <citation type="journal article" date="2022" name="bioRxiv">
        <title>Genomics of Preaxostyla Flagellates Illuminates Evolutionary Transitions and the Path Towards Mitochondrial Loss.</title>
        <authorList>
            <person name="Novak L.V.F."/>
            <person name="Treitli S.C."/>
            <person name="Pyrih J."/>
            <person name="Halakuc P."/>
            <person name="Pipaliya S.V."/>
            <person name="Vacek V."/>
            <person name="Brzon O."/>
            <person name="Soukal P."/>
            <person name="Eme L."/>
            <person name="Dacks J.B."/>
            <person name="Karnkowska A."/>
            <person name="Elias M."/>
            <person name="Hampl V."/>
        </authorList>
    </citation>
    <scope>NUCLEOTIDE SEQUENCE</scope>
    <source>
        <strain evidence="2">RCP-MX</strain>
    </source>
</reference>
<feature type="region of interest" description="Disordered" evidence="1">
    <location>
        <begin position="291"/>
        <end position="317"/>
    </location>
</feature>
<protein>
    <submittedName>
        <fullName evidence="2">Uncharacterized protein</fullName>
    </submittedName>
</protein>
<feature type="compositionally biased region" description="Polar residues" evidence="1">
    <location>
        <begin position="128"/>
        <end position="140"/>
    </location>
</feature>
<proteinExistence type="predicted"/>
<feature type="region of interest" description="Disordered" evidence="1">
    <location>
        <begin position="405"/>
        <end position="479"/>
    </location>
</feature>
<sequence>MTSRGETPPPSSIEEILERVLQKRAQSARFVSPSSLAVPKNSVKASTSLSPHYVPLQRKHEPYSLEKVMLARLKDAYRDRDVPPTHVRLLEMVEKGALPDSLISSVFGNTINAGELKDLMVRRCPPSATASGLSPMSTERSAVRPGTAGTCGIAPASTPGVAAPPPHPALVRLEPLPPDTAAAPMDDDEDDYGGEDDLGRGDVSARPSTTQTARFWAQRPASGASSRSSSVGAAGRPASSSRSLRPTTASTQATAYPLPRSVRIPPLAVNGSGTRQRFDFTPATIQRTFEASFLTRTARRPPSNPAPEPPKETPGAGLLHDVRAMTGKSEYALELERERELRELGVDFEGSTASGFLATARSMPNAPLPAHLPLGPGHSPPPPLDRLRAPTTTRPRFQSLFANATARPVTVPTAPFSAPPSRPRPRSLSINPAAAAAIGLGDQPPDSARSSVSSTSVAIPVPQPQQQPRAASAGPPPPNCLSPADLVDRYNRTVVAGEQTKRARAVAGFGGLGALDLLHRPRPAGLPPRPPTTATVPRKPGPKDTGREYLRQQRHMRENVHGFSFQEAPTVLTPKLRQMSGALAQVLGSRMLGTSVGRVEGMLKGVDVEGPGGASSGQHQRV</sequence>
<feature type="compositionally biased region" description="Low complexity" evidence="1">
    <location>
        <begin position="367"/>
        <end position="377"/>
    </location>
</feature>